<evidence type="ECO:0000256" key="5">
    <source>
        <dbReference type="ARBA" id="ARBA00023288"/>
    </source>
</evidence>
<dbReference type="STRING" id="189425.PGRAT_09460"/>
<dbReference type="SUPFAM" id="SSF53850">
    <property type="entry name" value="Periplasmic binding protein-like II"/>
    <property type="match status" value="1"/>
</dbReference>
<name>A0A089M643_9BACL</name>
<dbReference type="PANTHER" id="PTHR43649:SF33">
    <property type="entry name" value="POLYGALACTURONAN_RHAMNOGALACTURONAN-BINDING PROTEIN YTCQ"/>
    <property type="match status" value="1"/>
</dbReference>
<gene>
    <name evidence="7" type="ORF">PGRAT_09460</name>
</gene>
<keyword evidence="4" id="KW-0564">Palmitate</keyword>
<dbReference type="PROSITE" id="PS51257">
    <property type="entry name" value="PROKAR_LIPOPROTEIN"/>
    <property type="match status" value="1"/>
</dbReference>
<dbReference type="eggNOG" id="COG1653">
    <property type="taxonomic scope" value="Bacteria"/>
</dbReference>
<evidence type="ECO:0000256" key="4">
    <source>
        <dbReference type="ARBA" id="ARBA00023139"/>
    </source>
</evidence>
<evidence type="ECO:0000313" key="8">
    <source>
        <dbReference type="Proteomes" id="UP000029500"/>
    </source>
</evidence>
<organism evidence="7 8">
    <name type="scientific">Paenibacillus graminis</name>
    <dbReference type="NCBI Taxonomy" id="189425"/>
    <lineage>
        <taxon>Bacteria</taxon>
        <taxon>Bacillati</taxon>
        <taxon>Bacillota</taxon>
        <taxon>Bacilli</taxon>
        <taxon>Bacillales</taxon>
        <taxon>Paenibacillaceae</taxon>
        <taxon>Paenibacillus</taxon>
    </lineage>
</organism>
<dbReference type="Gene3D" id="3.40.190.10">
    <property type="entry name" value="Periplasmic binding protein-like II"/>
    <property type="match status" value="2"/>
</dbReference>
<dbReference type="EMBL" id="CP009287">
    <property type="protein sequence ID" value="AIQ67830.1"/>
    <property type="molecule type" value="Genomic_DNA"/>
</dbReference>
<dbReference type="InterPro" id="IPR006059">
    <property type="entry name" value="SBP"/>
</dbReference>
<dbReference type="OrthoDB" id="2060074at2"/>
<evidence type="ECO:0000256" key="2">
    <source>
        <dbReference type="ARBA" id="ARBA00022729"/>
    </source>
</evidence>
<reference evidence="7 8" key="1">
    <citation type="submission" date="2014-08" db="EMBL/GenBank/DDBJ databases">
        <title>Comparative genomics of the Paenibacillus odorifer group.</title>
        <authorList>
            <person name="den Bakker H.C."/>
            <person name="Tsai Y.-C."/>
            <person name="Martin N."/>
            <person name="Korlach J."/>
            <person name="Wiedmann M."/>
        </authorList>
    </citation>
    <scope>NUCLEOTIDE SEQUENCE [LARGE SCALE GENOMIC DNA]</scope>
    <source>
        <strain evidence="7 8">DSM 15220</strain>
    </source>
</reference>
<dbReference type="Proteomes" id="UP000029500">
    <property type="component" value="Chromosome"/>
</dbReference>
<keyword evidence="1" id="KW-1003">Cell membrane</keyword>
<evidence type="ECO:0000256" key="1">
    <source>
        <dbReference type="ARBA" id="ARBA00022475"/>
    </source>
</evidence>
<dbReference type="PANTHER" id="PTHR43649">
    <property type="entry name" value="ARABINOSE-BINDING PROTEIN-RELATED"/>
    <property type="match status" value="1"/>
</dbReference>
<evidence type="ECO:0000313" key="7">
    <source>
        <dbReference type="EMBL" id="AIQ67830.1"/>
    </source>
</evidence>
<evidence type="ECO:0000256" key="3">
    <source>
        <dbReference type="ARBA" id="ARBA00023136"/>
    </source>
</evidence>
<dbReference type="Pfam" id="PF01547">
    <property type="entry name" value="SBP_bac_1"/>
    <property type="match status" value="1"/>
</dbReference>
<feature type="chain" id="PRO_5039309289" evidence="6">
    <location>
        <begin position="22"/>
        <end position="457"/>
    </location>
</feature>
<protein>
    <submittedName>
        <fullName evidence="7">Sugar ABC transporter substrate-binding protein</fullName>
    </submittedName>
</protein>
<dbReference type="HOGENOM" id="CLU_049575_0_0_9"/>
<proteinExistence type="predicted"/>
<keyword evidence="5" id="KW-0449">Lipoprotein</keyword>
<keyword evidence="8" id="KW-1185">Reference proteome</keyword>
<keyword evidence="3" id="KW-0472">Membrane</keyword>
<sequence>MKKTKAVTSLAALTLMAGLFAGCSSNNNNANNATATNAGNTGTNTEATAAPEGDAAKDIKGEITVITQRTDIVDTVFKDFAAKFNEKYPDVKVNFEALSNYEDQIKIRMSTSDYGDVLLLPTSVAIKDLPDFFEPLGKMSDLEKQYTGLEERAVDGIAYGIPTTVNYSGIIYNKQVFKDAGITKIPRTFDEFNAALKSIKDKTDAIPLYTNYAAGWTLTQWESDLATVAGNRDYVNIGQVASDDNFVKGQPHYDLYKVMYDAAKNGLIEEDPTTTDWESSKSDLANGKIGTMMLGSWAIGQIKGVAANPDDIGFMPFPTNAEKVFVPLSDDYTLGVSIHSKNKEAARAWVDWFINESGYPTNEGGGMSPVKGAELPEILKQFEGTDVTFDTLTPAKAGEEGWVDAIDKQAEIGLWQPDFKKVIIEAAIGNRKDSYDDIMKDLNDKWKEARAKITSGK</sequence>
<accession>A0A089M643</accession>
<dbReference type="AlphaFoldDB" id="A0A089M643"/>
<evidence type="ECO:0000256" key="6">
    <source>
        <dbReference type="SAM" id="SignalP"/>
    </source>
</evidence>
<dbReference type="RefSeq" id="WP_025708300.1">
    <property type="nucleotide sequence ID" value="NZ_CP009287.1"/>
</dbReference>
<dbReference type="KEGG" id="pgm:PGRAT_09460"/>
<dbReference type="InterPro" id="IPR050490">
    <property type="entry name" value="Bact_solute-bd_prot1"/>
</dbReference>
<keyword evidence="2 6" id="KW-0732">Signal</keyword>
<feature type="signal peptide" evidence="6">
    <location>
        <begin position="1"/>
        <end position="21"/>
    </location>
</feature>